<comment type="caution">
    <text evidence="4">The sequence shown here is derived from an EMBL/GenBank/DDBJ whole genome shotgun (WGS) entry which is preliminary data.</text>
</comment>
<evidence type="ECO:0008006" key="6">
    <source>
        <dbReference type="Google" id="ProtNLM"/>
    </source>
</evidence>
<dbReference type="PANTHER" id="PTHR24198:SF165">
    <property type="entry name" value="ANKYRIN REPEAT-CONTAINING PROTEIN-RELATED"/>
    <property type="match status" value="1"/>
</dbReference>
<dbReference type="SUPFAM" id="SSF48403">
    <property type="entry name" value="Ankyrin repeat"/>
    <property type="match status" value="1"/>
</dbReference>
<dbReference type="Gene3D" id="1.25.40.20">
    <property type="entry name" value="Ankyrin repeat-containing domain"/>
    <property type="match status" value="1"/>
</dbReference>
<evidence type="ECO:0000256" key="2">
    <source>
        <dbReference type="ARBA" id="ARBA00023043"/>
    </source>
</evidence>
<keyword evidence="1" id="KW-0677">Repeat</keyword>
<evidence type="ECO:0000313" key="5">
    <source>
        <dbReference type="Proteomes" id="UP000601055"/>
    </source>
</evidence>
<protein>
    <recommendedName>
        <fullName evidence="6">Ankyrin repeat domain-containing protein</fullName>
    </recommendedName>
</protein>
<reference evidence="4" key="1">
    <citation type="submission" date="2019-11" db="EMBL/GenBank/DDBJ databases">
        <title>Description of Pedobacter sp. LMG 31464T.</title>
        <authorList>
            <person name="Carlier A."/>
            <person name="Qi S."/>
            <person name="Vandamme P."/>
        </authorList>
    </citation>
    <scope>NUCLEOTIDE SEQUENCE</scope>
    <source>
        <strain evidence="4">LMG 31464</strain>
    </source>
</reference>
<evidence type="ECO:0000313" key="4">
    <source>
        <dbReference type="EMBL" id="MBB2144369.1"/>
    </source>
</evidence>
<dbReference type="InterPro" id="IPR036770">
    <property type="entry name" value="Ankyrin_rpt-contain_sf"/>
</dbReference>
<dbReference type="Pfam" id="PF00023">
    <property type="entry name" value="Ank"/>
    <property type="match status" value="1"/>
</dbReference>
<organism evidence="4 5">
    <name type="scientific">Pedobacter planticolens</name>
    <dbReference type="NCBI Taxonomy" id="2679964"/>
    <lineage>
        <taxon>Bacteria</taxon>
        <taxon>Pseudomonadati</taxon>
        <taxon>Bacteroidota</taxon>
        <taxon>Sphingobacteriia</taxon>
        <taxon>Sphingobacteriales</taxon>
        <taxon>Sphingobacteriaceae</taxon>
        <taxon>Pedobacter</taxon>
    </lineage>
</organism>
<name>A0A923DYK5_9SPHI</name>
<keyword evidence="5" id="KW-1185">Reference proteome</keyword>
<dbReference type="PROSITE" id="PS50088">
    <property type="entry name" value="ANK_REPEAT"/>
    <property type="match status" value="3"/>
</dbReference>
<sequence>MDITHLETLIENDHLEEIKALLTQKPELAAQTTSHQISPVLLACYYKKQEIANVIAEFVQELNIFEACAIGKFDDVTLLIFKDPQSINSYSVDGFTPLGLACYFGHEDIARFLVLKGAEVNVPSKNGFNVFPIHSAVAANNFNITKMLLDAGAYPNVCQKSGVAPLHSAAQLGNIELIILLLEHGAEVYLRMEGGKLPADLAEDKGFHEIAEILMPED</sequence>
<dbReference type="Proteomes" id="UP000601055">
    <property type="component" value="Unassembled WGS sequence"/>
</dbReference>
<dbReference type="SMART" id="SM00248">
    <property type="entry name" value="ANK"/>
    <property type="match status" value="5"/>
</dbReference>
<dbReference type="Pfam" id="PF12796">
    <property type="entry name" value="Ank_2"/>
    <property type="match status" value="1"/>
</dbReference>
<dbReference type="EMBL" id="WNXD01000001">
    <property type="protein sequence ID" value="MBB2144369.1"/>
    <property type="molecule type" value="Genomic_DNA"/>
</dbReference>
<keyword evidence="2 3" id="KW-0040">ANK repeat</keyword>
<gene>
    <name evidence="4" type="ORF">GM921_02630</name>
</gene>
<evidence type="ECO:0000256" key="3">
    <source>
        <dbReference type="PROSITE-ProRule" id="PRU00023"/>
    </source>
</evidence>
<accession>A0A923DYK5</accession>
<proteinExistence type="predicted"/>
<feature type="repeat" description="ANK" evidence="3">
    <location>
        <begin position="128"/>
        <end position="160"/>
    </location>
</feature>
<dbReference type="PROSITE" id="PS50297">
    <property type="entry name" value="ANK_REP_REGION"/>
    <property type="match status" value="2"/>
</dbReference>
<feature type="repeat" description="ANK" evidence="3">
    <location>
        <begin position="161"/>
        <end position="193"/>
    </location>
</feature>
<dbReference type="RefSeq" id="WP_182921057.1">
    <property type="nucleotide sequence ID" value="NZ_WNXD01000001.1"/>
</dbReference>
<evidence type="ECO:0000256" key="1">
    <source>
        <dbReference type="ARBA" id="ARBA00022737"/>
    </source>
</evidence>
<dbReference type="PANTHER" id="PTHR24198">
    <property type="entry name" value="ANKYRIN REPEAT AND PROTEIN KINASE DOMAIN-CONTAINING PROTEIN"/>
    <property type="match status" value="1"/>
</dbReference>
<dbReference type="AlphaFoldDB" id="A0A923DYK5"/>
<feature type="repeat" description="ANK" evidence="3">
    <location>
        <begin position="93"/>
        <end position="125"/>
    </location>
</feature>
<dbReference type="InterPro" id="IPR002110">
    <property type="entry name" value="Ankyrin_rpt"/>
</dbReference>